<dbReference type="RefSeq" id="WP_272084631.1">
    <property type="nucleotide sequence ID" value="NZ_JAQNDL010000001.1"/>
</dbReference>
<evidence type="ECO:0000313" key="1">
    <source>
        <dbReference type="EMBL" id="MDC0716184.1"/>
    </source>
</evidence>
<gene>
    <name evidence="1" type="ORF">POL25_04735</name>
</gene>
<dbReference type="EMBL" id="JAQNDL010000001">
    <property type="protein sequence ID" value="MDC0716184.1"/>
    <property type="molecule type" value="Genomic_DNA"/>
</dbReference>
<keyword evidence="2" id="KW-1185">Reference proteome</keyword>
<organism evidence="1 2">
    <name type="scientific">Nannocystis bainbridge</name>
    <dbReference type="NCBI Taxonomy" id="2995303"/>
    <lineage>
        <taxon>Bacteria</taxon>
        <taxon>Pseudomonadati</taxon>
        <taxon>Myxococcota</taxon>
        <taxon>Polyangia</taxon>
        <taxon>Nannocystales</taxon>
        <taxon>Nannocystaceae</taxon>
        <taxon>Nannocystis</taxon>
    </lineage>
</organism>
<protein>
    <submittedName>
        <fullName evidence="1">Uncharacterized protein</fullName>
    </submittedName>
</protein>
<evidence type="ECO:0000313" key="2">
    <source>
        <dbReference type="Proteomes" id="UP001221686"/>
    </source>
</evidence>
<accession>A0ABT5DSZ0</accession>
<comment type="caution">
    <text evidence="1">The sequence shown here is derived from an EMBL/GenBank/DDBJ whole genome shotgun (WGS) entry which is preliminary data.</text>
</comment>
<sequence length="412" mass="45381">MTDIFETARSQSAELKCGHVFVAPVLVISAAIDCGGDPSPSMQPELREAGPATCYTVERVPNPAAEHAPVQQFVDLDEHGRVLFNTMTADFETDRAYLWSGGEPQPIDVGSSSTSALAMNNRGAVLGIAWREDLEQHQAFVWKDGEVQAWIALPPENNWADQGWIDDRGRAVLRLLVGDAPFRAQTLLWDGAEVHDLGLWSVDAVNETGELAGFDAERGELVKWRWEQKIATKKVCRSGEVWEAGMRINRHGQVAASLLCDGKEEEFFKRDVLWSGDEVSDLPDLRGSHTRFMDLNDRGEVLGVVDEDGGPVLWRDDELIELSLPPGIQSVVATDVNNHGVITGFSYAHALLVGDADGLFELPRPKLPFEGYEVPGAINDHGVIVHAFADDIFATQDMRVFQWRPGCDPDDA</sequence>
<dbReference type="Proteomes" id="UP001221686">
    <property type="component" value="Unassembled WGS sequence"/>
</dbReference>
<proteinExistence type="predicted"/>
<name>A0ABT5DSZ0_9BACT</name>
<reference evidence="1 2" key="1">
    <citation type="submission" date="2022-11" db="EMBL/GenBank/DDBJ databases">
        <title>Minimal conservation of predation-associated metabolite biosynthetic gene clusters underscores biosynthetic potential of Myxococcota including descriptions for ten novel species: Archangium lansinium sp. nov., Myxococcus landrumus sp. nov., Nannocystis bai.</title>
        <authorList>
            <person name="Ahearne A."/>
            <person name="Stevens C."/>
            <person name="Dowd S."/>
        </authorList>
    </citation>
    <scope>NUCLEOTIDE SEQUENCE [LARGE SCALE GENOMIC DNA]</scope>
    <source>
        <strain evidence="1 2">BB15-2</strain>
    </source>
</reference>